<accession>A0ABR2XU80</accession>
<name>A0ABR2XU80_9PEZI</name>
<sequence>MKKHGKKSTSRTVQGEKIVKYGRGESTIAQDPAGWIVYERRAAFWALASPSTQRQQAAPEPQRRPVHGYSEFQGAQSLAGRPIGGLTTVNAGEEERRSSDWPWHAQDSGEGTRGRSDRQRLLSLLSRPLERSQAAPLQGARSSHWQRWLPAVSKPPKWAALARGADWTGMLERLPPPPSCGCQLDLDAGRARDWSPPAAAPGLPGHT</sequence>
<comment type="caution">
    <text evidence="2">The sequence shown here is derived from an EMBL/GenBank/DDBJ whole genome shotgun (WGS) entry which is preliminary data.</text>
</comment>
<organism evidence="2 3">
    <name type="scientific">Seiridium cardinale</name>
    <dbReference type="NCBI Taxonomy" id="138064"/>
    <lineage>
        <taxon>Eukaryota</taxon>
        <taxon>Fungi</taxon>
        <taxon>Dikarya</taxon>
        <taxon>Ascomycota</taxon>
        <taxon>Pezizomycotina</taxon>
        <taxon>Sordariomycetes</taxon>
        <taxon>Xylariomycetidae</taxon>
        <taxon>Amphisphaeriales</taxon>
        <taxon>Sporocadaceae</taxon>
        <taxon>Seiridium</taxon>
    </lineage>
</organism>
<keyword evidence="3" id="KW-1185">Reference proteome</keyword>
<proteinExistence type="predicted"/>
<protein>
    <submittedName>
        <fullName evidence="2">Uncharacterized protein</fullName>
    </submittedName>
</protein>
<gene>
    <name evidence="2" type="ORF">SCAR479_06080</name>
</gene>
<reference evidence="2 3" key="1">
    <citation type="submission" date="2024-02" db="EMBL/GenBank/DDBJ databases">
        <title>First draft genome assembly of two strains of Seiridium cardinale.</title>
        <authorList>
            <person name="Emiliani G."/>
            <person name="Scali E."/>
        </authorList>
    </citation>
    <scope>NUCLEOTIDE SEQUENCE [LARGE SCALE GENOMIC DNA]</scope>
    <source>
        <strain evidence="2 3">BM-138-000479</strain>
    </source>
</reference>
<dbReference type="EMBL" id="JARVKM010000022">
    <property type="protein sequence ID" value="KAK9777351.1"/>
    <property type="molecule type" value="Genomic_DNA"/>
</dbReference>
<evidence type="ECO:0000313" key="3">
    <source>
        <dbReference type="Proteomes" id="UP001465668"/>
    </source>
</evidence>
<evidence type="ECO:0000256" key="1">
    <source>
        <dbReference type="SAM" id="MobiDB-lite"/>
    </source>
</evidence>
<feature type="compositionally biased region" description="Basic and acidic residues" evidence="1">
    <location>
        <begin position="110"/>
        <end position="119"/>
    </location>
</feature>
<feature type="region of interest" description="Disordered" evidence="1">
    <location>
        <begin position="49"/>
        <end position="119"/>
    </location>
</feature>
<dbReference type="Proteomes" id="UP001465668">
    <property type="component" value="Unassembled WGS sequence"/>
</dbReference>
<evidence type="ECO:0000313" key="2">
    <source>
        <dbReference type="EMBL" id="KAK9777351.1"/>
    </source>
</evidence>